<reference evidence="1 2" key="1">
    <citation type="submission" date="2019-02" db="EMBL/GenBank/DDBJ databases">
        <title>Genome of Pseudomonas korensis isolated from heavy metal contaminated environment.</title>
        <authorList>
            <person name="Ayangbenro A.S."/>
            <person name="Babalola O."/>
        </authorList>
    </citation>
    <scope>NUCLEOTIDE SEQUENCE [LARGE SCALE GENOMIC DNA]</scope>
    <source>
        <strain evidence="1 2">AB36</strain>
    </source>
</reference>
<evidence type="ECO:0000313" key="2">
    <source>
        <dbReference type="Proteomes" id="UP000291107"/>
    </source>
</evidence>
<dbReference type="AlphaFoldDB" id="A0A4Q4KVY5"/>
<organism evidence="1 2">
    <name type="scientific">Pseudomonas koreensis</name>
    <dbReference type="NCBI Taxonomy" id="198620"/>
    <lineage>
        <taxon>Bacteria</taxon>
        <taxon>Pseudomonadati</taxon>
        <taxon>Pseudomonadota</taxon>
        <taxon>Gammaproteobacteria</taxon>
        <taxon>Pseudomonadales</taxon>
        <taxon>Pseudomonadaceae</taxon>
        <taxon>Pseudomonas</taxon>
    </lineage>
</organism>
<comment type="caution">
    <text evidence="1">The sequence shown here is derived from an EMBL/GenBank/DDBJ whole genome shotgun (WGS) entry which is preliminary data.</text>
</comment>
<name>A0A4Q4KVY5_9PSED</name>
<proteinExistence type="predicted"/>
<dbReference type="EMBL" id="SEUB01000010">
    <property type="protein sequence ID" value="RYM38234.1"/>
    <property type="molecule type" value="Genomic_DNA"/>
</dbReference>
<dbReference type="Proteomes" id="UP000291107">
    <property type="component" value="Unassembled WGS sequence"/>
</dbReference>
<protein>
    <submittedName>
        <fullName evidence="1">Uncharacterized protein</fullName>
    </submittedName>
</protein>
<gene>
    <name evidence="1" type="ORF">EVS84_24650</name>
</gene>
<evidence type="ECO:0000313" key="1">
    <source>
        <dbReference type="EMBL" id="RYM38234.1"/>
    </source>
</evidence>
<sequence length="94" mass="10943">MATHESFLMNGQRAVFERGILAQRPLLIRPPTRSKGYMNMPASSAEQLLFLWEGACSRKRCVIRNHRRMTHRFREQAPSHIGEMFNLRSDSGNR</sequence>
<accession>A0A4Q4KVY5</accession>